<evidence type="ECO:0000256" key="5">
    <source>
        <dbReference type="ARBA" id="ARBA00022741"/>
    </source>
</evidence>
<protein>
    <recommendedName>
        <fullName evidence="3">Guanylate kinase</fullName>
        <ecNumber evidence="2">2.7.4.8</ecNumber>
    </recommendedName>
    <alternativeName>
        <fullName evidence="8">GMP kinase</fullName>
    </alternativeName>
</protein>
<keyword evidence="4" id="KW-0808">Transferase</keyword>
<name>A0A1G2TG90_9BACT</name>
<evidence type="ECO:0000256" key="2">
    <source>
        <dbReference type="ARBA" id="ARBA00012961"/>
    </source>
</evidence>
<reference evidence="10 11" key="1">
    <citation type="journal article" date="2016" name="Nat. Commun.">
        <title>Thousands of microbial genomes shed light on interconnected biogeochemical processes in an aquifer system.</title>
        <authorList>
            <person name="Anantharaman K."/>
            <person name="Brown C.T."/>
            <person name="Hug L.A."/>
            <person name="Sharon I."/>
            <person name="Castelle C.J."/>
            <person name="Probst A.J."/>
            <person name="Thomas B.C."/>
            <person name="Singh A."/>
            <person name="Wilkins M.J."/>
            <person name="Karaoz U."/>
            <person name="Brodie E.L."/>
            <person name="Williams K.H."/>
            <person name="Hubbard S.S."/>
            <person name="Banfield J.F."/>
        </authorList>
    </citation>
    <scope>NUCLEOTIDE SEQUENCE [LARGE SCALE GENOMIC DNA]</scope>
</reference>
<comment type="caution">
    <text evidence="10">The sequence shown here is derived from an EMBL/GenBank/DDBJ whole genome shotgun (WGS) entry which is preliminary data.</text>
</comment>
<dbReference type="PROSITE" id="PS00856">
    <property type="entry name" value="GUANYLATE_KINASE_1"/>
    <property type="match status" value="1"/>
</dbReference>
<evidence type="ECO:0000256" key="7">
    <source>
        <dbReference type="ARBA" id="ARBA00022840"/>
    </source>
</evidence>
<feature type="domain" description="Guanylate kinase-like" evidence="9">
    <location>
        <begin position="1"/>
        <end position="178"/>
    </location>
</feature>
<dbReference type="InterPro" id="IPR017665">
    <property type="entry name" value="Guanylate_kinase"/>
</dbReference>
<dbReference type="InterPro" id="IPR008144">
    <property type="entry name" value="Guanylate_kin-like_dom"/>
</dbReference>
<dbReference type="EMBL" id="MHVS01000005">
    <property type="protein sequence ID" value="OHA96300.1"/>
    <property type="molecule type" value="Genomic_DNA"/>
</dbReference>
<dbReference type="Gene3D" id="3.30.63.10">
    <property type="entry name" value="Guanylate Kinase phosphate binding domain"/>
    <property type="match status" value="1"/>
</dbReference>
<organism evidence="10 11">
    <name type="scientific">Candidatus Zambryskibacteria bacterium RIFCSPHIGHO2_02_FULL_43_37</name>
    <dbReference type="NCBI Taxonomy" id="1802749"/>
    <lineage>
        <taxon>Bacteria</taxon>
        <taxon>Candidatus Zambryskiibacteriota</taxon>
    </lineage>
</organism>
<dbReference type="PANTHER" id="PTHR23117:SF13">
    <property type="entry name" value="GUANYLATE KINASE"/>
    <property type="match status" value="1"/>
</dbReference>
<dbReference type="FunFam" id="3.30.63.10:FF:000002">
    <property type="entry name" value="Guanylate kinase 1"/>
    <property type="match status" value="1"/>
</dbReference>
<dbReference type="PANTHER" id="PTHR23117">
    <property type="entry name" value="GUANYLATE KINASE-RELATED"/>
    <property type="match status" value="1"/>
</dbReference>
<evidence type="ECO:0000256" key="3">
    <source>
        <dbReference type="ARBA" id="ARBA00016296"/>
    </source>
</evidence>
<evidence type="ECO:0000259" key="9">
    <source>
        <dbReference type="PROSITE" id="PS50052"/>
    </source>
</evidence>
<proteinExistence type="inferred from homology"/>
<dbReference type="Proteomes" id="UP000177279">
    <property type="component" value="Unassembled WGS sequence"/>
</dbReference>
<dbReference type="CDD" id="cd00071">
    <property type="entry name" value="GMPK"/>
    <property type="match status" value="1"/>
</dbReference>
<evidence type="ECO:0000256" key="1">
    <source>
        <dbReference type="ARBA" id="ARBA00005790"/>
    </source>
</evidence>
<gene>
    <name evidence="10" type="ORF">A3D49_00145</name>
</gene>
<dbReference type="SUPFAM" id="SSF52540">
    <property type="entry name" value="P-loop containing nucleoside triphosphate hydrolases"/>
    <property type="match status" value="1"/>
</dbReference>
<dbReference type="InterPro" id="IPR008145">
    <property type="entry name" value="GK/Ca_channel_bsu"/>
</dbReference>
<dbReference type="PROSITE" id="PS50052">
    <property type="entry name" value="GUANYLATE_KINASE_2"/>
    <property type="match status" value="1"/>
</dbReference>
<accession>A0A1G2TG90</accession>
<dbReference type="Gene3D" id="3.40.50.300">
    <property type="entry name" value="P-loop containing nucleotide triphosphate hydrolases"/>
    <property type="match status" value="1"/>
</dbReference>
<keyword evidence="7" id="KW-0067">ATP-binding</keyword>
<evidence type="ECO:0000256" key="8">
    <source>
        <dbReference type="ARBA" id="ARBA00030128"/>
    </source>
</evidence>
<dbReference type="GO" id="GO:0004385">
    <property type="term" value="F:GMP kinase activity"/>
    <property type="evidence" value="ECO:0007669"/>
    <property type="project" value="UniProtKB-EC"/>
</dbReference>
<evidence type="ECO:0000256" key="4">
    <source>
        <dbReference type="ARBA" id="ARBA00022679"/>
    </source>
</evidence>
<evidence type="ECO:0000256" key="6">
    <source>
        <dbReference type="ARBA" id="ARBA00022777"/>
    </source>
</evidence>
<dbReference type="EC" id="2.7.4.8" evidence="2"/>
<dbReference type="InterPro" id="IPR020590">
    <property type="entry name" value="Guanylate_kinase_CS"/>
</dbReference>
<dbReference type="Pfam" id="PF00625">
    <property type="entry name" value="Guanylate_kin"/>
    <property type="match status" value="1"/>
</dbReference>
<keyword evidence="6 10" id="KW-0418">Kinase</keyword>
<keyword evidence="5" id="KW-0547">Nucleotide-binding</keyword>
<sequence>MIFIISGPSGVGKTSIDNALQVLRPSFHRPVSCTTRSRKRGEVNGKDYHFLSRDNFVQMIEKGLFAEYAEVYGNFYGTLGIDLMLRGCDAVIVLVIDVQGMRQVKAKHKNVVSIFILPPTFEALEARIRERSREETEEEIATWLETARQELSCASEYSHQIVNDDLMTTVRAILDVLDGKDSIAL</sequence>
<dbReference type="NCBIfam" id="TIGR03263">
    <property type="entry name" value="guanyl_kin"/>
    <property type="match status" value="1"/>
</dbReference>
<dbReference type="SMART" id="SM00072">
    <property type="entry name" value="GuKc"/>
    <property type="match status" value="1"/>
</dbReference>
<dbReference type="GO" id="GO:0005524">
    <property type="term" value="F:ATP binding"/>
    <property type="evidence" value="ECO:0007669"/>
    <property type="project" value="UniProtKB-KW"/>
</dbReference>
<dbReference type="AlphaFoldDB" id="A0A1G2TG90"/>
<comment type="similarity">
    <text evidence="1">Belongs to the guanylate kinase family.</text>
</comment>
<dbReference type="GO" id="GO:0005829">
    <property type="term" value="C:cytosol"/>
    <property type="evidence" value="ECO:0007669"/>
    <property type="project" value="TreeGrafter"/>
</dbReference>
<evidence type="ECO:0000313" key="10">
    <source>
        <dbReference type="EMBL" id="OHA96300.1"/>
    </source>
</evidence>
<dbReference type="InterPro" id="IPR027417">
    <property type="entry name" value="P-loop_NTPase"/>
</dbReference>
<evidence type="ECO:0000313" key="11">
    <source>
        <dbReference type="Proteomes" id="UP000177279"/>
    </source>
</evidence>